<keyword evidence="3" id="KW-1185">Reference proteome</keyword>
<accession>A0AAP0RMY8</accession>
<organism evidence="2 3">
    <name type="scientific">Liquidambar formosana</name>
    <name type="common">Formosan gum</name>
    <dbReference type="NCBI Taxonomy" id="63359"/>
    <lineage>
        <taxon>Eukaryota</taxon>
        <taxon>Viridiplantae</taxon>
        <taxon>Streptophyta</taxon>
        <taxon>Embryophyta</taxon>
        <taxon>Tracheophyta</taxon>
        <taxon>Spermatophyta</taxon>
        <taxon>Magnoliopsida</taxon>
        <taxon>eudicotyledons</taxon>
        <taxon>Gunneridae</taxon>
        <taxon>Pentapetalae</taxon>
        <taxon>Saxifragales</taxon>
        <taxon>Altingiaceae</taxon>
        <taxon>Liquidambar</taxon>
    </lineage>
</organism>
<dbReference type="CDD" id="cd06222">
    <property type="entry name" value="RNase_H_like"/>
    <property type="match status" value="1"/>
</dbReference>
<dbReference type="Pfam" id="PF13456">
    <property type="entry name" value="RVT_3"/>
    <property type="match status" value="1"/>
</dbReference>
<dbReference type="AlphaFoldDB" id="A0AAP0RMY8"/>
<sequence length="154" mass="17034">MNADGAWREKDKVGGIEVIIRDEKGAFLAGFAKKIEAVLFAQAVEAYALREGLNLALESRFKSLEVEGDAQPVIKCLQKRGAMVADLEVVCTDIFHLARKVNVVKFVSISRNCNQTVDAIAKYALGLESLEVWLETPPSWLEPFLVEDCSSVVY</sequence>
<dbReference type="Gene3D" id="3.30.420.10">
    <property type="entry name" value="Ribonuclease H-like superfamily/Ribonuclease H"/>
    <property type="match status" value="1"/>
</dbReference>
<evidence type="ECO:0000259" key="1">
    <source>
        <dbReference type="Pfam" id="PF13456"/>
    </source>
</evidence>
<dbReference type="InterPro" id="IPR036397">
    <property type="entry name" value="RNaseH_sf"/>
</dbReference>
<dbReference type="GO" id="GO:0004523">
    <property type="term" value="F:RNA-DNA hybrid ribonuclease activity"/>
    <property type="evidence" value="ECO:0007669"/>
    <property type="project" value="InterPro"/>
</dbReference>
<dbReference type="EMBL" id="JBBPBK010000008">
    <property type="protein sequence ID" value="KAK9279529.1"/>
    <property type="molecule type" value="Genomic_DNA"/>
</dbReference>
<dbReference type="InterPro" id="IPR044730">
    <property type="entry name" value="RNase_H-like_dom_plant"/>
</dbReference>
<dbReference type="PANTHER" id="PTHR47723:SF19">
    <property type="entry name" value="POLYNUCLEOTIDYL TRANSFERASE, RIBONUCLEASE H-LIKE SUPERFAMILY PROTEIN"/>
    <property type="match status" value="1"/>
</dbReference>
<reference evidence="2 3" key="1">
    <citation type="journal article" date="2024" name="Plant J.">
        <title>Genome sequences and population genomics reveal climatic adaptation and genomic divergence between two closely related sweetgum species.</title>
        <authorList>
            <person name="Xu W.Q."/>
            <person name="Ren C.Q."/>
            <person name="Zhang X.Y."/>
            <person name="Comes H.P."/>
            <person name="Liu X.H."/>
            <person name="Li Y.G."/>
            <person name="Kettle C.J."/>
            <person name="Jalonen R."/>
            <person name="Gaisberger H."/>
            <person name="Ma Y.Z."/>
            <person name="Qiu Y.X."/>
        </authorList>
    </citation>
    <scope>NUCLEOTIDE SEQUENCE [LARGE SCALE GENOMIC DNA]</scope>
    <source>
        <strain evidence="2">Hangzhou</strain>
    </source>
</reference>
<proteinExistence type="predicted"/>
<evidence type="ECO:0000313" key="3">
    <source>
        <dbReference type="Proteomes" id="UP001415857"/>
    </source>
</evidence>
<dbReference type="InterPro" id="IPR053151">
    <property type="entry name" value="RNase_H-like"/>
</dbReference>
<comment type="caution">
    <text evidence="2">The sequence shown here is derived from an EMBL/GenBank/DDBJ whole genome shotgun (WGS) entry which is preliminary data.</text>
</comment>
<dbReference type="Proteomes" id="UP001415857">
    <property type="component" value="Unassembled WGS sequence"/>
</dbReference>
<gene>
    <name evidence="2" type="ORF">L1049_013208</name>
</gene>
<protein>
    <recommendedName>
        <fullName evidence="1">RNase H type-1 domain-containing protein</fullName>
    </recommendedName>
</protein>
<name>A0AAP0RMY8_LIQFO</name>
<dbReference type="GO" id="GO:0003676">
    <property type="term" value="F:nucleic acid binding"/>
    <property type="evidence" value="ECO:0007669"/>
    <property type="project" value="InterPro"/>
</dbReference>
<feature type="domain" description="RNase H type-1" evidence="1">
    <location>
        <begin position="2"/>
        <end position="124"/>
    </location>
</feature>
<dbReference type="SUPFAM" id="SSF53098">
    <property type="entry name" value="Ribonuclease H-like"/>
    <property type="match status" value="1"/>
</dbReference>
<dbReference type="InterPro" id="IPR002156">
    <property type="entry name" value="RNaseH_domain"/>
</dbReference>
<dbReference type="PANTHER" id="PTHR47723">
    <property type="entry name" value="OS05G0353850 PROTEIN"/>
    <property type="match status" value="1"/>
</dbReference>
<dbReference type="InterPro" id="IPR012337">
    <property type="entry name" value="RNaseH-like_sf"/>
</dbReference>
<evidence type="ECO:0000313" key="2">
    <source>
        <dbReference type="EMBL" id="KAK9279529.1"/>
    </source>
</evidence>